<proteinExistence type="predicted"/>
<keyword evidence="1" id="KW-1133">Transmembrane helix</keyword>
<reference evidence="2" key="1">
    <citation type="journal article" date="2023" name="Int. J. Syst. Evol. Microbiol.">
        <title>Collibacillus ludicampi gen. nov., sp. nov., a new soil bacterium of the family Alicyclobacillaceae.</title>
        <authorList>
            <person name="Jojima T."/>
            <person name="Ioku Y."/>
            <person name="Fukuta Y."/>
            <person name="Shirasaka N."/>
            <person name="Matsumura Y."/>
            <person name="Mori M."/>
        </authorList>
    </citation>
    <scope>NUCLEOTIDE SEQUENCE</scope>
    <source>
        <strain evidence="2">TP075</strain>
    </source>
</reference>
<dbReference type="Proteomes" id="UP001057291">
    <property type="component" value="Unassembled WGS sequence"/>
</dbReference>
<feature type="transmembrane region" description="Helical" evidence="1">
    <location>
        <begin position="249"/>
        <end position="274"/>
    </location>
</feature>
<dbReference type="RefSeq" id="WP_282200150.1">
    <property type="nucleotide sequence ID" value="NZ_BOQE01000001.1"/>
</dbReference>
<organism evidence="2 3">
    <name type="scientific">Collibacillus ludicampi</name>
    <dbReference type="NCBI Taxonomy" id="2771369"/>
    <lineage>
        <taxon>Bacteria</taxon>
        <taxon>Bacillati</taxon>
        <taxon>Bacillota</taxon>
        <taxon>Bacilli</taxon>
        <taxon>Bacillales</taxon>
        <taxon>Alicyclobacillaceae</taxon>
        <taxon>Collibacillus</taxon>
    </lineage>
</organism>
<dbReference type="EMBL" id="BOQE01000001">
    <property type="protein sequence ID" value="GIM47130.1"/>
    <property type="molecule type" value="Genomic_DNA"/>
</dbReference>
<comment type="caution">
    <text evidence="2">The sequence shown here is derived from an EMBL/GenBank/DDBJ whole genome shotgun (WGS) entry which is preliminary data.</text>
</comment>
<evidence type="ECO:0000313" key="2">
    <source>
        <dbReference type="EMBL" id="GIM47130.1"/>
    </source>
</evidence>
<keyword evidence="3" id="KW-1185">Reference proteome</keyword>
<sequence length="299" mass="34748">MRRFVVEPVVLAMFPELLRPPAPVEYVIPYSTIEELYLFRREKFLVNDTDHDQISQGIERLISFFESPFMAKKIKRITHTPWRTSSPMIWNESVTFTVVYAIEQEDYGEVFDPIETELILLAEWQNIPLLIEDVSLQNRIIEFEIPIQVFDVSDFDFAVEEAFSLQQESNERDTPFVLIKNDATAAVPLERKSLGADLPLKKTQEKEEATANKINQSNQGYRRWITILSCLSAILGIVAAISYKKRGLVIPLWVLFLSAYGWAFIFFLGINRFAYRIHRGRHHRGNVNGKTNRTEPFEE</sequence>
<protein>
    <submittedName>
        <fullName evidence="2">Uncharacterized protein</fullName>
    </submittedName>
</protein>
<name>A0AAV4LH80_9BACL</name>
<dbReference type="AlphaFoldDB" id="A0AAV4LH80"/>
<accession>A0AAV4LH80</accession>
<keyword evidence="1" id="KW-0472">Membrane</keyword>
<feature type="transmembrane region" description="Helical" evidence="1">
    <location>
        <begin position="224"/>
        <end position="243"/>
    </location>
</feature>
<evidence type="ECO:0000313" key="3">
    <source>
        <dbReference type="Proteomes" id="UP001057291"/>
    </source>
</evidence>
<evidence type="ECO:0000256" key="1">
    <source>
        <dbReference type="SAM" id="Phobius"/>
    </source>
</evidence>
<gene>
    <name evidence="2" type="ORF">DNHGIG_26790</name>
</gene>
<keyword evidence="1" id="KW-0812">Transmembrane</keyword>